<keyword evidence="1" id="KW-1015">Disulfide bond</keyword>
<feature type="chain" id="PRO_5036942290" evidence="3">
    <location>
        <begin position="20"/>
        <end position="269"/>
    </location>
</feature>
<keyword evidence="5" id="KW-1185">Reference proteome</keyword>
<dbReference type="PROSITE" id="PS01186">
    <property type="entry name" value="EGF_2"/>
    <property type="match status" value="1"/>
</dbReference>
<keyword evidence="3" id="KW-0732">Signal</keyword>
<reference evidence="6" key="1">
    <citation type="submission" date="2022-11" db="UniProtKB">
        <authorList>
            <consortium name="WormBaseParasite"/>
        </authorList>
    </citation>
    <scope>IDENTIFICATION</scope>
</reference>
<feature type="domain" description="EGF-like" evidence="4">
    <location>
        <begin position="191"/>
        <end position="227"/>
    </location>
</feature>
<keyword evidence="1" id="KW-0245">EGF-like domain</keyword>
<feature type="compositionally biased region" description="Low complexity" evidence="2">
    <location>
        <begin position="55"/>
        <end position="66"/>
    </location>
</feature>
<dbReference type="Proteomes" id="UP000887572">
    <property type="component" value="Unplaced"/>
</dbReference>
<dbReference type="PROSITE" id="PS00022">
    <property type="entry name" value="EGF_1"/>
    <property type="match status" value="2"/>
</dbReference>
<name>A0A914GYU1_GLORO</name>
<feature type="disulfide bond" evidence="1">
    <location>
        <begin position="217"/>
        <end position="226"/>
    </location>
</feature>
<comment type="caution">
    <text evidence="1">Lacks conserved residue(s) required for the propagation of feature annotation.</text>
</comment>
<dbReference type="WBParaSite" id="Gr19_v10_g12049.t1">
    <property type="protein sequence ID" value="Gr19_v10_g12049.t1"/>
    <property type="gene ID" value="Gr19_v10_g12049"/>
</dbReference>
<sequence length="269" mass="27224">MQFYHLFFVALFPWAVVLCQNISFPSISGNDSSAIGGTSTDSSVPVSAIQPQQMAAAMANATQSSANGNASSLPKRNEEMQQNGGGDNGTTTGRTAEGIIAMASNSSNVNSSSSVGLGPSLNEVVVNNASASTAVGGGGTATLLSPFLGGTVTPLSAPTPLSMQVQLQQNMSGTVPQIPANNFGNAPLVFEAQTCSADDCNSRGTCIGTKSFPVCLCTGGSAGNRCQDAPCDSGVNCNSRGLCMGTLAAATCFCNIGYMGNQCQFKTVN</sequence>
<feature type="region of interest" description="Disordered" evidence="2">
    <location>
        <begin position="55"/>
        <end position="94"/>
    </location>
</feature>
<dbReference type="Gene3D" id="2.10.25.10">
    <property type="entry name" value="Laminin"/>
    <property type="match status" value="1"/>
</dbReference>
<evidence type="ECO:0000256" key="3">
    <source>
        <dbReference type="SAM" id="SignalP"/>
    </source>
</evidence>
<evidence type="ECO:0000256" key="2">
    <source>
        <dbReference type="SAM" id="MobiDB-lite"/>
    </source>
</evidence>
<dbReference type="InterPro" id="IPR000742">
    <property type="entry name" value="EGF"/>
</dbReference>
<proteinExistence type="predicted"/>
<feature type="signal peptide" evidence="3">
    <location>
        <begin position="1"/>
        <end position="19"/>
    </location>
</feature>
<accession>A0A914GYU1</accession>
<organism evidence="5 6">
    <name type="scientific">Globodera rostochiensis</name>
    <name type="common">Golden nematode worm</name>
    <name type="synonym">Heterodera rostochiensis</name>
    <dbReference type="NCBI Taxonomy" id="31243"/>
    <lineage>
        <taxon>Eukaryota</taxon>
        <taxon>Metazoa</taxon>
        <taxon>Ecdysozoa</taxon>
        <taxon>Nematoda</taxon>
        <taxon>Chromadorea</taxon>
        <taxon>Rhabditida</taxon>
        <taxon>Tylenchina</taxon>
        <taxon>Tylenchomorpha</taxon>
        <taxon>Tylenchoidea</taxon>
        <taxon>Heteroderidae</taxon>
        <taxon>Heteroderinae</taxon>
        <taxon>Globodera</taxon>
    </lineage>
</organism>
<evidence type="ECO:0000256" key="1">
    <source>
        <dbReference type="PROSITE-ProRule" id="PRU00076"/>
    </source>
</evidence>
<evidence type="ECO:0000259" key="4">
    <source>
        <dbReference type="PROSITE" id="PS50026"/>
    </source>
</evidence>
<evidence type="ECO:0000313" key="5">
    <source>
        <dbReference type="Proteomes" id="UP000887572"/>
    </source>
</evidence>
<evidence type="ECO:0000313" key="6">
    <source>
        <dbReference type="WBParaSite" id="Gr19_v10_g12049.t1"/>
    </source>
</evidence>
<dbReference type="SMART" id="SM00181">
    <property type="entry name" value="EGF"/>
    <property type="match status" value="2"/>
</dbReference>
<protein>
    <submittedName>
        <fullName evidence="6">EGF-like domain-containing protein</fullName>
    </submittedName>
</protein>
<dbReference type="AlphaFoldDB" id="A0A914GYU1"/>
<dbReference type="PROSITE" id="PS50026">
    <property type="entry name" value="EGF_3"/>
    <property type="match status" value="1"/>
</dbReference>